<dbReference type="EMBL" id="VBOR01000009">
    <property type="protein sequence ID" value="TMQ51487.1"/>
    <property type="molecule type" value="Genomic_DNA"/>
</dbReference>
<accession>A0A538SJE5</accession>
<keyword evidence="2" id="KW-0472">Membrane</keyword>
<feature type="transmembrane region" description="Helical" evidence="2">
    <location>
        <begin position="71"/>
        <end position="88"/>
    </location>
</feature>
<dbReference type="InterPro" id="IPR027385">
    <property type="entry name" value="Beta-barrel_OMP"/>
</dbReference>
<dbReference type="AlphaFoldDB" id="A0A538SJE5"/>
<keyword evidence="1" id="KW-0732">Signal</keyword>
<organism evidence="4 5">
    <name type="scientific">Eiseniibacteriota bacterium</name>
    <dbReference type="NCBI Taxonomy" id="2212470"/>
    <lineage>
        <taxon>Bacteria</taxon>
        <taxon>Candidatus Eiseniibacteriota</taxon>
    </lineage>
</organism>
<comment type="caution">
    <text evidence="4">The sequence shown here is derived from an EMBL/GenBank/DDBJ whole genome shotgun (WGS) entry which is preliminary data.</text>
</comment>
<keyword evidence="2" id="KW-0812">Transmembrane</keyword>
<dbReference type="Proteomes" id="UP000316292">
    <property type="component" value="Unassembled WGS sequence"/>
</dbReference>
<keyword evidence="2" id="KW-1133">Transmembrane helix</keyword>
<sequence length="268" mass="28744">MVWDAAYHATDSTTITIIGPTRYPFNSRARERTLRRLCLGSNGHGPREAQCVHRSMSTTPKRGGDMRSWKSLFLVTVMLLLVPAAAFANANGWMIDARGGLGIPMGNYKDDFKSGLLIGIEASKMMSPQLAIGVDGNYIKNNVTDANKAALEAAFGPGTDANTKFTHYGAHAKYMLSTKDDAKMMPYLVGGGGLYHIKGTITNAGASFDTSENKFGLRGGAGLNIMMSPRMGLGFQADFNDIFTSGNSTQFVGISGGLHWNIMPASSK</sequence>
<name>A0A538SJE5_UNCEI</name>
<dbReference type="SUPFAM" id="SSF56925">
    <property type="entry name" value="OMPA-like"/>
    <property type="match status" value="1"/>
</dbReference>
<evidence type="ECO:0000256" key="2">
    <source>
        <dbReference type="SAM" id="Phobius"/>
    </source>
</evidence>
<evidence type="ECO:0000313" key="5">
    <source>
        <dbReference type="Proteomes" id="UP000316292"/>
    </source>
</evidence>
<evidence type="ECO:0000313" key="4">
    <source>
        <dbReference type="EMBL" id="TMQ51487.1"/>
    </source>
</evidence>
<gene>
    <name evidence="4" type="ORF">E6K71_00370</name>
</gene>
<feature type="domain" description="Outer membrane protein beta-barrel" evidence="3">
    <location>
        <begin position="76"/>
        <end position="257"/>
    </location>
</feature>
<evidence type="ECO:0000259" key="3">
    <source>
        <dbReference type="Pfam" id="PF13505"/>
    </source>
</evidence>
<dbReference type="Gene3D" id="2.40.160.20">
    <property type="match status" value="1"/>
</dbReference>
<dbReference type="Pfam" id="PF13505">
    <property type="entry name" value="OMP_b-brl"/>
    <property type="match status" value="1"/>
</dbReference>
<dbReference type="InterPro" id="IPR011250">
    <property type="entry name" value="OMP/PagP_B-barrel"/>
</dbReference>
<reference evidence="4 5" key="1">
    <citation type="journal article" date="2019" name="Nat. Microbiol.">
        <title>Mediterranean grassland soil C-N compound turnover is dependent on rainfall and depth, and is mediated by genomically divergent microorganisms.</title>
        <authorList>
            <person name="Diamond S."/>
            <person name="Andeer P.F."/>
            <person name="Li Z."/>
            <person name="Crits-Christoph A."/>
            <person name="Burstein D."/>
            <person name="Anantharaman K."/>
            <person name="Lane K.R."/>
            <person name="Thomas B.C."/>
            <person name="Pan C."/>
            <person name="Northen T.R."/>
            <person name="Banfield J.F."/>
        </authorList>
    </citation>
    <scope>NUCLEOTIDE SEQUENCE [LARGE SCALE GENOMIC DNA]</scope>
    <source>
        <strain evidence="4">WS_1</strain>
    </source>
</reference>
<evidence type="ECO:0000256" key="1">
    <source>
        <dbReference type="ARBA" id="ARBA00022729"/>
    </source>
</evidence>
<proteinExistence type="predicted"/>
<protein>
    <submittedName>
        <fullName evidence="4">Porin family protein</fullName>
    </submittedName>
</protein>